<comment type="caution">
    <text evidence="1">The sequence shown here is derived from an EMBL/GenBank/DDBJ whole genome shotgun (WGS) entry which is preliminary data.</text>
</comment>
<name>A0A9N9M3I4_9HELO</name>
<evidence type="ECO:0000313" key="2">
    <source>
        <dbReference type="Proteomes" id="UP000701801"/>
    </source>
</evidence>
<accession>A0A9N9M3I4</accession>
<proteinExistence type="predicted"/>
<organism evidence="1 2">
    <name type="scientific">Hymenoscyphus albidus</name>
    <dbReference type="NCBI Taxonomy" id="595503"/>
    <lineage>
        <taxon>Eukaryota</taxon>
        <taxon>Fungi</taxon>
        <taxon>Dikarya</taxon>
        <taxon>Ascomycota</taxon>
        <taxon>Pezizomycotina</taxon>
        <taxon>Leotiomycetes</taxon>
        <taxon>Helotiales</taxon>
        <taxon>Helotiaceae</taxon>
        <taxon>Hymenoscyphus</taxon>
    </lineage>
</organism>
<evidence type="ECO:0000313" key="1">
    <source>
        <dbReference type="EMBL" id="CAG8983995.1"/>
    </source>
</evidence>
<dbReference type="OrthoDB" id="2963168at2759"/>
<protein>
    <submittedName>
        <fullName evidence="1">Uncharacterized protein</fullName>
    </submittedName>
</protein>
<keyword evidence="2" id="KW-1185">Reference proteome</keyword>
<dbReference type="AlphaFoldDB" id="A0A9N9M3I4"/>
<gene>
    <name evidence="1" type="ORF">HYALB_00009004</name>
</gene>
<feature type="non-terminal residue" evidence="1">
    <location>
        <position position="150"/>
    </location>
</feature>
<dbReference type="EMBL" id="CAJVRM010000747">
    <property type="protein sequence ID" value="CAG8983995.1"/>
    <property type="molecule type" value="Genomic_DNA"/>
</dbReference>
<reference evidence="1" key="1">
    <citation type="submission" date="2021-07" db="EMBL/GenBank/DDBJ databases">
        <authorList>
            <person name="Durling M."/>
        </authorList>
    </citation>
    <scope>NUCLEOTIDE SEQUENCE</scope>
</reference>
<dbReference type="Proteomes" id="UP000701801">
    <property type="component" value="Unassembled WGS sequence"/>
</dbReference>
<sequence>MLVSLIDPISDLASQGDEIPSYKEFSMKVFYIFDVKRGTRFECEEVLFVSDDIMESHYRERHELNKGAKRAGTIETDMTFLKQRNLIQSVEVEDGVGKRHYHVEFELVMIVIDRNLRWEARYPAGGEVPGRGQVSIASAFCRVLGSGFVI</sequence>